<feature type="transmembrane region" description="Helical" evidence="2">
    <location>
        <begin position="109"/>
        <end position="130"/>
    </location>
</feature>
<feature type="transmembrane region" description="Helical" evidence="2">
    <location>
        <begin position="306"/>
        <end position="323"/>
    </location>
</feature>
<evidence type="ECO:0000313" key="4">
    <source>
        <dbReference type="Proteomes" id="UP000298663"/>
    </source>
</evidence>
<keyword evidence="2" id="KW-0812">Transmembrane</keyword>
<protein>
    <recommendedName>
        <fullName evidence="5">G-protein coupled receptors family 1 profile domain-containing protein</fullName>
    </recommendedName>
</protein>
<feature type="transmembrane region" description="Helical" evidence="2">
    <location>
        <begin position="211"/>
        <end position="236"/>
    </location>
</feature>
<dbReference type="Gene3D" id="1.20.1070.10">
    <property type="entry name" value="Rhodopsin 7-helix transmembrane proteins"/>
    <property type="match status" value="1"/>
</dbReference>
<accession>A0A4U5NB90</accession>
<dbReference type="STRING" id="34508.A0A4U5NB90"/>
<evidence type="ECO:0000256" key="2">
    <source>
        <dbReference type="SAM" id="Phobius"/>
    </source>
</evidence>
<dbReference type="GO" id="GO:0016020">
    <property type="term" value="C:membrane"/>
    <property type="evidence" value="ECO:0007669"/>
    <property type="project" value="InterPro"/>
</dbReference>
<organism evidence="3 4">
    <name type="scientific">Steinernema carpocapsae</name>
    <name type="common">Entomopathogenic nematode</name>
    <dbReference type="NCBI Taxonomy" id="34508"/>
    <lineage>
        <taxon>Eukaryota</taxon>
        <taxon>Metazoa</taxon>
        <taxon>Ecdysozoa</taxon>
        <taxon>Nematoda</taxon>
        <taxon>Chromadorea</taxon>
        <taxon>Rhabditida</taxon>
        <taxon>Tylenchina</taxon>
        <taxon>Panagrolaimomorpha</taxon>
        <taxon>Strongyloidoidea</taxon>
        <taxon>Steinernematidae</taxon>
        <taxon>Steinernema</taxon>
    </lineage>
</organism>
<dbReference type="GO" id="GO:0007606">
    <property type="term" value="P:sensory perception of chemical stimulus"/>
    <property type="evidence" value="ECO:0007669"/>
    <property type="project" value="InterPro"/>
</dbReference>
<keyword evidence="2" id="KW-1133">Transmembrane helix</keyword>
<proteinExistence type="inferred from homology"/>
<dbReference type="SUPFAM" id="SSF81321">
    <property type="entry name" value="Family A G protein-coupled receptor-like"/>
    <property type="match status" value="1"/>
</dbReference>
<keyword evidence="4" id="KW-1185">Reference proteome</keyword>
<evidence type="ECO:0000256" key="1">
    <source>
        <dbReference type="ARBA" id="ARBA00006803"/>
    </source>
</evidence>
<comment type="similarity">
    <text evidence="1">Belongs to the nematode receptor-like protein sre family.</text>
</comment>
<dbReference type="EMBL" id="AZBU02000004">
    <property type="protein sequence ID" value="TKR79810.1"/>
    <property type="molecule type" value="Genomic_DNA"/>
</dbReference>
<feature type="transmembrane region" description="Helical" evidence="2">
    <location>
        <begin position="77"/>
        <end position="97"/>
    </location>
</feature>
<feature type="transmembrane region" description="Helical" evidence="2">
    <location>
        <begin position="136"/>
        <end position="158"/>
    </location>
</feature>
<feature type="transmembrane region" description="Helical" evidence="2">
    <location>
        <begin position="178"/>
        <end position="199"/>
    </location>
</feature>
<name>A0A4U5NB90_STECR</name>
<comment type="caution">
    <text evidence="3">The sequence shown here is derived from an EMBL/GenBank/DDBJ whole genome shotgun (WGS) entry which is preliminary data.</text>
</comment>
<sequence>MSACVEISWSEWATCPAVLRTPLILKINSNVGIPLASPHSPFAYPIWPQFSLVFTMIQPNESEANTIKTAKLPVAEYIEVALNVLAPIWILYFMCLLRRPFFHLNLRILLANFSISLMFLTFSRVIILLAYNGQMWMLYISMVHDACVFSIIDGAALLAGERLVATCLVDNYEKSRNWWIAVVLCLCMWCVNGTFAYFVDILALTEKYEVYYSPILTMFSIMLVMNCFGVGVFLLVNRYNKSRWKVDLQKNLTHRYQIKENIRTSKQLLIALLVDFVISVYFFVIINHRMSMRFTKNWVDDTLSQIFDFSCTLSAFLMPYLFISSHPRLRVIAKKHFYRIKRVNVKQQNEERRKPPGAMAQQEANVYFNQLTSSWDNAKVKTRNAATNRIGKK</sequence>
<dbReference type="AlphaFoldDB" id="A0A4U5NB90"/>
<reference evidence="3 4" key="2">
    <citation type="journal article" date="2019" name="G3 (Bethesda)">
        <title>Hybrid Assembly of the Genome of the Entomopathogenic Nematode Steinernema carpocapsae Identifies the X-Chromosome.</title>
        <authorList>
            <person name="Serra L."/>
            <person name="Macchietto M."/>
            <person name="Macias-Munoz A."/>
            <person name="McGill C.J."/>
            <person name="Rodriguez I.M."/>
            <person name="Rodriguez B."/>
            <person name="Murad R."/>
            <person name="Mortazavi A."/>
        </authorList>
    </citation>
    <scope>NUCLEOTIDE SEQUENCE [LARGE SCALE GENOMIC DNA]</scope>
    <source>
        <strain evidence="3 4">ALL</strain>
    </source>
</reference>
<dbReference type="PANTHER" id="PTHR47521:SF7">
    <property type="entry name" value="SERPENTINE RECEPTOR CLASS EPSILON-6"/>
    <property type="match status" value="1"/>
</dbReference>
<dbReference type="Pfam" id="PF03125">
    <property type="entry name" value="Sre"/>
    <property type="match status" value="1"/>
</dbReference>
<keyword evidence="2" id="KW-0472">Membrane</keyword>
<gene>
    <name evidence="3" type="ORF">L596_013976</name>
</gene>
<reference evidence="3 4" key="1">
    <citation type="journal article" date="2015" name="Genome Biol.">
        <title>Comparative genomics of Steinernema reveals deeply conserved gene regulatory networks.</title>
        <authorList>
            <person name="Dillman A.R."/>
            <person name="Macchietto M."/>
            <person name="Porter C.F."/>
            <person name="Rogers A."/>
            <person name="Williams B."/>
            <person name="Antoshechkin I."/>
            <person name="Lee M.M."/>
            <person name="Goodwin Z."/>
            <person name="Lu X."/>
            <person name="Lewis E.E."/>
            <person name="Goodrich-Blair H."/>
            <person name="Stock S.P."/>
            <person name="Adams B.J."/>
            <person name="Sternberg P.W."/>
            <person name="Mortazavi A."/>
        </authorList>
    </citation>
    <scope>NUCLEOTIDE SEQUENCE [LARGE SCALE GENOMIC DNA]</scope>
    <source>
        <strain evidence="3 4">ALL</strain>
    </source>
</reference>
<dbReference type="InterPro" id="IPR052860">
    <property type="entry name" value="NRL-GPCR1"/>
</dbReference>
<feature type="transmembrane region" description="Helical" evidence="2">
    <location>
        <begin position="268"/>
        <end position="286"/>
    </location>
</feature>
<dbReference type="Proteomes" id="UP000298663">
    <property type="component" value="Unassembled WGS sequence"/>
</dbReference>
<dbReference type="InterPro" id="IPR004151">
    <property type="entry name" value="7TM_GPCR_serpentine_rcpt_Sre"/>
</dbReference>
<evidence type="ECO:0008006" key="5">
    <source>
        <dbReference type="Google" id="ProtNLM"/>
    </source>
</evidence>
<dbReference type="OrthoDB" id="5834256at2759"/>
<dbReference type="PANTHER" id="PTHR47521">
    <property type="entry name" value="SERPENTINE RECEPTOR, CLASS E (EPSILON)-RELATED"/>
    <property type="match status" value="1"/>
</dbReference>
<evidence type="ECO:0000313" key="3">
    <source>
        <dbReference type="EMBL" id="TKR79810.1"/>
    </source>
</evidence>